<feature type="compositionally biased region" description="Polar residues" evidence="1">
    <location>
        <begin position="21"/>
        <end position="30"/>
    </location>
</feature>
<feature type="compositionally biased region" description="Polar residues" evidence="1">
    <location>
        <begin position="1"/>
        <end position="11"/>
    </location>
</feature>
<evidence type="ECO:0000313" key="2">
    <source>
        <dbReference type="EMBL" id="KNE61673.1"/>
    </source>
</evidence>
<reference evidence="2 3" key="2">
    <citation type="submission" date="2009-11" db="EMBL/GenBank/DDBJ databases">
        <title>The Genome Sequence of Allomyces macrogynus strain ATCC 38327.</title>
        <authorList>
            <consortium name="The Broad Institute Genome Sequencing Platform"/>
            <person name="Russ C."/>
            <person name="Cuomo C."/>
            <person name="Shea T."/>
            <person name="Young S.K."/>
            <person name="Zeng Q."/>
            <person name="Koehrsen M."/>
            <person name="Haas B."/>
            <person name="Borodovsky M."/>
            <person name="Guigo R."/>
            <person name="Alvarado L."/>
            <person name="Berlin A."/>
            <person name="Borenstein D."/>
            <person name="Chen Z."/>
            <person name="Engels R."/>
            <person name="Freedman E."/>
            <person name="Gellesch M."/>
            <person name="Goldberg J."/>
            <person name="Griggs A."/>
            <person name="Gujja S."/>
            <person name="Heiman D."/>
            <person name="Hepburn T."/>
            <person name="Howarth C."/>
            <person name="Jen D."/>
            <person name="Larson L."/>
            <person name="Lewis B."/>
            <person name="Mehta T."/>
            <person name="Park D."/>
            <person name="Pearson M."/>
            <person name="Roberts A."/>
            <person name="Saif S."/>
            <person name="Shenoy N."/>
            <person name="Sisk P."/>
            <person name="Stolte C."/>
            <person name="Sykes S."/>
            <person name="Walk T."/>
            <person name="White J."/>
            <person name="Yandava C."/>
            <person name="Burger G."/>
            <person name="Gray M.W."/>
            <person name="Holland P.W.H."/>
            <person name="King N."/>
            <person name="Lang F.B.F."/>
            <person name="Roger A.J."/>
            <person name="Ruiz-Trillo I."/>
            <person name="Lander E."/>
            <person name="Nusbaum C."/>
        </authorList>
    </citation>
    <scope>NUCLEOTIDE SEQUENCE [LARGE SCALE GENOMIC DNA]</scope>
    <source>
        <strain evidence="2 3">ATCC 38327</strain>
    </source>
</reference>
<sequence length="71" mass="7567">MNSANDSTMSSRPYRDPSWNFVESITNPDTNDPHVNAPMIPPMIPKVVKLPAASAIPAFVTLPVTCATVAA</sequence>
<dbReference type="EMBL" id="GG745338">
    <property type="protein sequence ID" value="KNE61673.1"/>
    <property type="molecule type" value="Genomic_DNA"/>
</dbReference>
<evidence type="ECO:0000313" key="3">
    <source>
        <dbReference type="Proteomes" id="UP000054350"/>
    </source>
</evidence>
<dbReference type="VEuPathDB" id="FungiDB:AMAG_18668"/>
<name>A0A0L0SGN0_ALLM3</name>
<reference evidence="2 3" key="1">
    <citation type="submission" date="2009-11" db="EMBL/GenBank/DDBJ databases">
        <title>Annotation of Allomyces macrogynus ATCC 38327.</title>
        <authorList>
            <consortium name="The Broad Institute Genome Sequencing Platform"/>
            <person name="Russ C."/>
            <person name="Cuomo C."/>
            <person name="Burger G."/>
            <person name="Gray M.W."/>
            <person name="Holland P.W.H."/>
            <person name="King N."/>
            <person name="Lang F.B.F."/>
            <person name="Roger A.J."/>
            <person name="Ruiz-Trillo I."/>
            <person name="Young S.K."/>
            <person name="Zeng Q."/>
            <person name="Gargeya S."/>
            <person name="Fitzgerald M."/>
            <person name="Haas B."/>
            <person name="Abouelleil A."/>
            <person name="Alvarado L."/>
            <person name="Arachchi H.M."/>
            <person name="Berlin A."/>
            <person name="Chapman S.B."/>
            <person name="Gearin G."/>
            <person name="Goldberg J."/>
            <person name="Griggs A."/>
            <person name="Gujja S."/>
            <person name="Hansen M."/>
            <person name="Heiman D."/>
            <person name="Howarth C."/>
            <person name="Larimer J."/>
            <person name="Lui A."/>
            <person name="MacDonald P.J.P."/>
            <person name="McCowen C."/>
            <person name="Montmayeur A."/>
            <person name="Murphy C."/>
            <person name="Neiman D."/>
            <person name="Pearson M."/>
            <person name="Priest M."/>
            <person name="Roberts A."/>
            <person name="Saif S."/>
            <person name="Shea T."/>
            <person name="Sisk P."/>
            <person name="Stolte C."/>
            <person name="Sykes S."/>
            <person name="Wortman J."/>
            <person name="Nusbaum C."/>
            <person name="Birren B."/>
        </authorList>
    </citation>
    <scope>NUCLEOTIDE SEQUENCE [LARGE SCALE GENOMIC DNA]</scope>
    <source>
        <strain evidence="2 3">ATCC 38327</strain>
    </source>
</reference>
<protein>
    <submittedName>
        <fullName evidence="2">Uncharacterized protein</fullName>
    </submittedName>
</protein>
<feature type="region of interest" description="Disordered" evidence="1">
    <location>
        <begin position="1"/>
        <end position="34"/>
    </location>
</feature>
<proteinExistence type="predicted"/>
<dbReference type="AlphaFoldDB" id="A0A0L0SGN0"/>
<gene>
    <name evidence="2" type="ORF">AMAG_18668</name>
</gene>
<organism evidence="2 3">
    <name type="scientific">Allomyces macrogynus (strain ATCC 38327)</name>
    <name type="common">Allomyces javanicus var. macrogynus</name>
    <dbReference type="NCBI Taxonomy" id="578462"/>
    <lineage>
        <taxon>Eukaryota</taxon>
        <taxon>Fungi</taxon>
        <taxon>Fungi incertae sedis</taxon>
        <taxon>Blastocladiomycota</taxon>
        <taxon>Blastocladiomycetes</taxon>
        <taxon>Blastocladiales</taxon>
        <taxon>Blastocladiaceae</taxon>
        <taxon>Allomyces</taxon>
    </lineage>
</organism>
<accession>A0A0L0SGN0</accession>
<dbReference type="Proteomes" id="UP000054350">
    <property type="component" value="Unassembled WGS sequence"/>
</dbReference>
<evidence type="ECO:0000256" key="1">
    <source>
        <dbReference type="SAM" id="MobiDB-lite"/>
    </source>
</evidence>
<keyword evidence="3" id="KW-1185">Reference proteome</keyword>